<sequence>MNATNQLINQIHPKTLSPKHTSFSLCQSNDRHSSTYFNQTFIHSFFHPFITHRMVFPRPT</sequence>
<gene>
    <name evidence="1" type="ORF">PHYPA_019974</name>
</gene>
<proteinExistence type="predicted"/>
<dbReference type="Gramene" id="Pp3c15_20120V3.1">
    <property type="protein sequence ID" value="PAC:32928306.CDS.1"/>
    <property type="gene ID" value="Pp3c15_20120"/>
</dbReference>
<organism evidence="1">
    <name type="scientific">Physcomitrium patens</name>
    <name type="common">Spreading-leaved earth moss</name>
    <name type="synonym">Physcomitrella patens</name>
    <dbReference type="NCBI Taxonomy" id="3218"/>
    <lineage>
        <taxon>Eukaryota</taxon>
        <taxon>Viridiplantae</taxon>
        <taxon>Streptophyta</taxon>
        <taxon>Embryophyta</taxon>
        <taxon>Bryophyta</taxon>
        <taxon>Bryophytina</taxon>
        <taxon>Bryopsida</taxon>
        <taxon>Funariidae</taxon>
        <taxon>Funariales</taxon>
        <taxon>Funariaceae</taxon>
        <taxon>Physcomitrium</taxon>
    </lineage>
</organism>
<reference evidence="1 3" key="1">
    <citation type="journal article" date="2008" name="Science">
        <title>The Physcomitrella genome reveals evolutionary insights into the conquest of land by plants.</title>
        <authorList>
            <person name="Rensing S."/>
            <person name="Lang D."/>
            <person name="Zimmer A."/>
            <person name="Terry A."/>
            <person name="Salamov A."/>
            <person name="Shapiro H."/>
            <person name="Nishiyama T."/>
            <person name="Perroud P.-F."/>
            <person name="Lindquist E."/>
            <person name="Kamisugi Y."/>
            <person name="Tanahashi T."/>
            <person name="Sakakibara K."/>
            <person name="Fujita T."/>
            <person name="Oishi K."/>
            <person name="Shin-I T."/>
            <person name="Kuroki Y."/>
            <person name="Toyoda A."/>
            <person name="Suzuki Y."/>
            <person name="Hashimoto A."/>
            <person name="Yamaguchi K."/>
            <person name="Sugano A."/>
            <person name="Kohara Y."/>
            <person name="Fujiyama A."/>
            <person name="Anterola A."/>
            <person name="Aoki S."/>
            <person name="Ashton N."/>
            <person name="Barbazuk W.B."/>
            <person name="Barker E."/>
            <person name="Bennetzen J."/>
            <person name="Bezanilla M."/>
            <person name="Blankenship R."/>
            <person name="Cho S.H."/>
            <person name="Dutcher S."/>
            <person name="Estelle M."/>
            <person name="Fawcett J.A."/>
            <person name="Gundlach H."/>
            <person name="Hanada K."/>
            <person name="Heyl A."/>
            <person name="Hicks K.A."/>
            <person name="Hugh J."/>
            <person name="Lohr M."/>
            <person name="Mayer K."/>
            <person name="Melkozernov A."/>
            <person name="Murata T."/>
            <person name="Nelson D."/>
            <person name="Pils B."/>
            <person name="Prigge M."/>
            <person name="Reiss B."/>
            <person name="Renner T."/>
            <person name="Rombauts S."/>
            <person name="Rushton P."/>
            <person name="Sanderfoot A."/>
            <person name="Schween G."/>
            <person name="Shiu S.-H."/>
            <person name="Stueber K."/>
            <person name="Theodoulou F.L."/>
            <person name="Tu H."/>
            <person name="Van de Peer Y."/>
            <person name="Verrier P.J."/>
            <person name="Waters E."/>
            <person name="Wood A."/>
            <person name="Yang L."/>
            <person name="Cove D."/>
            <person name="Cuming A."/>
            <person name="Hasebe M."/>
            <person name="Lucas S."/>
            <person name="Mishler D.B."/>
            <person name="Reski R."/>
            <person name="Grigoriev I."/>
            <person name="Quatrano R.S."/>
            <person name="Boore J.L."/>
        </authorList>
    </citation>
    <scope>NUCLEOTIDE SEQUENCE [LARGE SCALE GENOMIC DNA]</scope>
    <source>
        <strain evidence="2 3">cv. Gransden 2004</strain>
    </source>
</reference>
<evidence type="ECO:0000313" key="2">
    <source>
        <dbReference type="EnsemblPlants" id="PAC:32928306.CDS.1"/>
    </source>
</evidence>
<protein>
    <submittedName>
        <fullName evidence="1 2">Uncharacterized protein</fullName>
    </submittedName>
</protein>
<dbReference type="AlphaFoldDB" id="A0A2K1JDU0"/>
<evidence type="ECO:0000313" key="3">
    <source>
        <dbReference type="Proteomes" id="UP000006727"/>
    </source>
</evidence>
<keyword evidence="3" id="KW-1185">Reference proteome</keyword>
<dbReference type="InParanoid" id="A0A2K1JDU0"/>
<evidence type="ECO:0000313" key="1">
    <source>
        <dbReference type="EMBL" id="PNR39695.1"/>
    </source>
</evidence>
<dbReference type="Proteomes" id="UP000006727">
    <property type="component" value="Chromosome 15"/>
</dbReference>
<reference evidence="2" key="3">
    <citation type="submission" date="2020-12" db="UniProtKB">
        <authorList>
            <consortium name="EnsemblPlants"/>
        </authorList>
    </citation>
    <scope>IDENTIFICATION</scope>
</reference>
<name>A0A2K1JDU0_PHYPA</name>
<accession>A0A2K1JDU0</accession>
<dbReference type="EnsemblPlants" id="Pp3c15_20120V3.1">
    <property type="protein sequence ID" value="PAC:32928306.CDS.1"/>
    <property type="gene ID" value="Pp3c15_20120"/>
</dbReference>
<dbReference type="EMBL" id="ABEU02000015">
    <property type="protein sequence ID" value="PNR39695.1"/>
    <property type="molecule type" value="Genomic_DNA"/>
</dbReference>
<reference evidence="1 3" key="2">
    <citation type="journal article" date="2018" name="Plant J.">
        <title>The Physcomitrella patens chromosome-scale assembly reveals moss genome structure and evolution.</title>
        <authorList>
            <person name="Lang D."/>
            <person name="Ullrich K.K."/>
            <person name="Murat F."/>
            <person name="Fuchs J."/>
            <person name="Jenkins J."/>
            <person name="Haas F.B."/>
            <person name="Piednoel M."/>
            <person name="Gundlach H."/>
            <person name="Van Bel M."/>
            <person name="Meyberg R."/>
            <person name="Vives C."/>
            <person name="Morata J."/>
            <person name="Symeonidi A."/>
            <person name="Hiss M."/>
            <person name="Muchero W."/>
            <person name="Kamisugi Y."/>
            <person name="Saleh O."/>
            <person name="Blanc G."/>
            <person name="Decker E.L."/>
            <person name="van Gessel N."/>
            <person name="Grimwood J."/>
            <person name="Hayes R.D."/>
            <person name="Graham S.W."/>
            <person name="Gunter L.E."/>
            <person name="McDaniel S.F."/>
            <person name="Hoernstein S.N.W."/>
            <person name="Larsson A."/>
            <person name="Li F.W."/>
            <person name="Perroud P.F."/>
            <person name="Phillips J."/>
            <person name="Ranjan P."/>
            <person name="Rokshar D.S."/>
            <person name="Rothfels C.J."/>
            <person name="Schneider L."/>
            <person name="Shu S."/>
            <person name="Stevenson D.W."/>
            <person name="Thummler F."/>
            <person name="Tillich M."/>
            <person name="Villarreal Aguilar J.C."/>
            <person name="Widiez T."/>
            <person name="Wong G.K."/>
            <person name="Wymore A."/>
            <person name="Zhang Y."/>
            <person name="Zimmer A.D."/>
            <person name="Quatrano R.S."/>
            <person name="Mayer K.F.X."/>
            <person name="Goodstein D."/>
            <person name="Casacuberta J.M."/>
            <person name="Vandepoele K."/>
            <person name="Reski R."/>
            <person name="Cuming A.C."/>
            <person name="Tuskan G.A."/>
            <person name="Maumus F."/>
            <person name="Salse J."/>
            <person name="Schmutz J."/>
            <person name="Rensing S.A."/>
        </authorList>
    </citation>
    <scope>NUCLEOTIDE SEQUENCE [LARGE SCALE GENOMIC DNA]</scope>
    <source>
        <strain evidence="2 3">cv. Gransden 2004</strain>
    </source>
</reference>